<keyword evidence="4" id="KW-1185">Reference proteome</keyword>
<dbReference type="EMBL" id="FNIM01000003">
    <property type="protein sequence ID" value="SDN40124.1"/>
    <property type="molecule type" value="Genomic_DNA"/>
</dbReference>
<feature type="chain" id="PRO_5011467135" description="Peptidase MA superfamily protein" evidence="2">
    <location>
        <begin position="33"/>
        <end position="513"/>
    </location>
</feature>
<feature type="region of interest" description="Disordered" evidence="1">
    <location>
        <begin position="35"/>
        <end position="69"/>
    </location>
</feature>
<evidence type="ECO:0000313" key="4">
    <source>
        <dbReference type="Proteomes" id="UP000198541"/>
    </source>
</evidence>
<proteinExistence type="predicted"/>
<reference evidence="4" key="1">
    <citation type="submission" date="2016-10" db="EMBL/GenBank/DDBJ databases">
        <authorList>
            <person name="Varghese N."/>
            <person name="Submissions S."/>
        </authorList>
    </citation>
    <scope>NUCLEOTIDE SEQUENCE [LARGE SCALE GENOMIC DNA]</scope>
    <source>
        <strain evidence="4">DSM 27982</strain>
    </source>
</reference>
<sequence>MTKSGLTSLSLTRRSALGAVGAALLLPLAACGTEGESMGEHIGSTPPTPESDPGAAGAQNPLGSLAGTPSLSEEQYETLVEGVSAWVSRVWPLMGPVWPGVDYTQHRIVAMQVNEQFEATRAWVISTEGHRALQAEEYAGIEVPTSYGKVTFEGHPSITLNLGQAASATKSAAAPGEATTKSTPSVSADGASAATADLKDPATYAFALMTHELVHFYYQGEINVTASSSRDTPYPYQARPRTLRRMLLDRLRLAATEPERRAEHLGHARHWLDTWKSEFVQEAEDIHHYDIVEGVARYVEYMALSVQADQPAEQLQARQAPLLKEESLDVSVDVESYAFGFVSGMLLDAVKPAWKDGFYATGKTLVELLLDDAAPVQEDVDPEISGKVEALIEEAEEYTGPDIRKLDDAEADTSVAYLYVPKVGEIGYGGSFAYKDKVVLTTTILVLNGEGQNLQVLGAPAFTGTDKESLTIPLVEAQHSYADGVLTVTGDVITGTVRADRTTENGREVFVAK</sequence>
<feature type="region of interest" description="Disordered" evidence="1">
    <location>
        <begin position="171"/>
        <end position="190"/>
    </location>
</feature>
<protein>
    <recommendedName>
        <fullName evidence="5">Peptidase MA superfamily protein</fullName>
    </recommendedName>
</protein>
<accession>A0A1H0B3C4</accession>
<dbReference type="AlphaFoldDB" id="A0A1H0B3C4"/>
<feature type="signal peptide" evidence="2">
    <location>
        <begin position="1"/>
        <end position="32"/>
    </location>
</feature>
<evidence type="ECO:0000313" key="3">
    <source>
        <dbReference type="EMBL" id="SDN40124.1"/>
    </source>
</evidence>
<dbReference type="Proteomes" id="UP000198541">
    <property type="component" value="Unassembled WGS sequence"/>
</dbReference>
<evidence type="ECO:0000256" key="1">
    <source>
        <dbReference type="SAM" id="MobiDB-lite"/>
    </source>
</evidence>
<evidence type="ECO:0000256" key="2">
    <source>
        <dbReference type="SAM" id="SignalP"/>
    </source>
</evidence>
<evidence type="ECO:0008006" key="5">
    <source>
        <dbReference type="Google" id="ProtNLM"/>
    </source>
</evidence>
<gene>
    <name evidence="3" type="ORF">SAMN05216355_10357</name>
</gene>
<keyword evidence="2" id="KW-0732">Signal</keyword>
<name>A0A1H0B3C4_9ACTO</name>
<organism evidence="3 4">
    <name type="scientific">Actinomyces ruminicola</name>
    <dbReference type="NCBI Taxonomy" id="332524"/>
    <lineage>
        <taxon>Bacteria</taxon>
        <taxon>Bacillati</taxon>
        <taxon>Actinomycetota</taxon>
        <taxon>Actinomycetes</taxon>
        <taxon>Actinomycetales</taxon>
        <taxon>Actinomycetaceae</taxon>
        <taxon>Actinomyces</taxon>
    </lineage>
</organism>